<dbReference type="EMBL" id="VWOX01000006">
    <property type="protein sequence ID" value="KAA5543151.1"/>
    <property type="molecule type" value="Genomic_DNA"/>
</dbReference>
<evidence type="ECO:0000313" key="2">
    <source>
        <dbReference type="EMBL" id="KAA5543151.1"/>
    </source>
</evidence>
<feature type="transmembrane region" description="Helical" evidence="1">
    <location>
        <begin position="158"/>
        <end position="177"/>
    </location>
</feature>
<keyword evidence="3" id="KW-1185">Reference proteome</keyword>
<keyword evidence="1" id="KW-0472">Membrane</keyword>
<dbReference type="AlphaFoldDB" id="A0A5M6D6M0"/>
<protein>
    <submittedName>
        <fullName evidence="2">Uncharacterized protein</fullName>
    </submittedName>
</protein>
<evidence type="ECO:0000313" key="3">
    <source>
        <dbReference type="Proteomes" id="UP000324479"/>
    </source>
</evidence>
<feature type="transmembrane region" description="Helical" evidence="1">
    <location>
        <begin position="12"/>
        <end position="29"/>
    </location>
</feature>
<name>A0A5M6D6M0_9BACT</name>
<evidence type="ECO:0000256" key="1">
    <source>
        <dbReference type="SAM" id="Phobius"/>
    </source>
</evidence>
<dbReference type="Proteomes" id="UP000324479">
    <property type="component" value="Unassembled WGS sequence"/>
</dbReference>
<reference evidence="2 3" key="1">
    <citation type="submission" date="2019-08" db="EMBL/GenBank/DDBJ databases">
        <authorList>
            <person name="Dhanesh K."/>
            <person name="Kumar G."/>
            <person name="Sasikala C."/>
            <person name="Venkata Ramana C."/>
        </authorList>
    </citation>
    <scope>NUCLEOTIDE SEQUENCE [LARGE SCALE GENOMIC DNA]</scope>
    <source>
        <strain evidence="2 3">JC645</strain>
    </source>
</reference>
<keyword evidence="1" id="KW-0812">Transmembrane</keyword>
<proteinExistence type="predicted"/>
<comment type="caution">
    <text evidence="2">The sequence shown here is derived from an EMBL/GenBank/DDBJ whole genome shotgun (WGS) entry which is preliminary data.</text>
</comment>
<gene>
    <name evidence="2" type="ORF">FYK55_12780</name>
</gene>
<keyword evidence="1" id="KW-1133">Transmembrane helix</keyword>
<sequence length="211" mass="23029">MAETTNLTTLRLLARAFAILIGGSVGFLSNSTSRAHEGPPFPVLMDQSLAGRTVSLWADPDIGEATFYVIVEGDDVKQEQSEPTVSLWTEPVSGRLERVAYATQPHPQRNHLQYEAHPVFDKRDTWRVGVTLATDNGTTETITAEVESTPPGMGAWDLAIYLFPFALLGVAWIIAMARRRIALQRHIPIEHPRSIAASSHSGASAIPGECE</sequence>
<organism evidence="2 3">
    <name type="scientific">Roseiconus nitratireducens</name>
    <dbReference type="NCBI Taxonomy" id="2605748"/>
    <lineage>
        <taxon>Bacteria</taxon>
        <taxon>Pseudomonadati</taxon>
        <taxon>Planctomycetota</taxon>
        <taxon>Planctomycetia</taxon>
        <taxon>Pirellulales</taxon>
        <taxon>Pirellulaceae</taxon>
        <taxon>Roseiconus</taxon>
    </lineage>
</organism>
<accession>A0A5M6D6M0</accession>